<dbReference type="GO" id="GO:0005789">
    <property type="term" value="C:endoplasmic reticulum membrane"/>
    <property type="evidence" value="ECO:0007669"/>
    <property type="project" value="UniProtKB-SubCell"/>
</dbReference>
<dbReference type="PANTHER" id="PTHR31204">
    <property type="entry name" value="SIGMA INTRACELLULAR RECEPTOR 2"/>
    <property type="match status" value="1"/>
</dbReference>
<dbReference type="PROSITE" id="PS51751">
    <property type="entry name" value="EXPERA"/>
    <property type="match status" value="1"/>
</dbReference>
<evidence type="ECO:0000256" key="8">
    <source>
        <dbReference type="SAM" id="Phobius"/>
    </source>
</evidence>
<feature type="domain" description="EXPERA" evidence="9">
    <location>
        <begin position="10"/>
        <end position="186"/>
    </location>
</feature>
<dbReference type="EMBL" id="CAJMWT010003057">
    <property type="protein sequence ID" value="CAE6462108.1"/>
    <property type="molecule type" value="Genomic_DNA"/>
</dbReference>
<keyword evidence="3 7" id="KW-0812">Transmembrane</keyword>
<reference evidence="10" key="1">
    <citation type="submission" date="2021-01" db="EMBL/GenBank/DDBJ databases">
        <authorList>
            <person name="Kaushik A."/>
        </authorList>
    </citation>
    <scope>NUCLEOTIDE SEQUENCE</scope>
    <source>
        <strain evidence="10">AG2-2IIIB</strain>
    </source>
</reference>
<evidence type="ECO:0000256" key="4">
    <source>
        <dbReference type="ARBA" id="ARBA00022824"/>
    </source>
</evidence>
<comment type="caution">
    <text evidence="10">The sequence shown here is derived from an EMBL/GenBank/DDBJ whole genome shotgun (WGS) entry which is preliminary data.</text>
</comment>
<evidence type="ECO:0000313" key="11">
    <source>
        <dbReference type="Proteomes" id="UP000663843"/>
    </source>
</evidence>
<name>A0A8H3BPJ1_9AGAM</name>
<dbReference type="PANTHER" id="PTHR31204:SF1">
    <property type="entry name" value="SIGMA INTRACELLULAR RECEPTOR 2"/>
    <property type="match status" value="1"/>
</dbReference>
<dbReference type="InterPro" id="IPR016964">
    <property type="entry name" value="Sigma2_recept"/>
</dbReference>
<evidence type="ECO:0000313" key="10">
    <source>
        <dbReference type="EMBL" id="CAE6462108.1"/>
    </source>
</evidence>
<keyword evidence="6 7" id="KW-0472">Membrane</keyword>
<feature type="transmembrane region" description="Helical" evidence="8">
    <location>
        <begin position="12"/>
        <end position="34"/>
    </location>
</feature>
<evidence type="ECO:0000256" key="5">
    <source>
        <dbReference type="ARBA" id="ARBA00022989"/>
    </source>
</evidence>
<feature type="transmembrane region" description="Helical" evidence="8">
    <location>
        <begin position="118"/>
        <end position="145"/>
    </location>
</feature>
<dbReference type="Proteomes" id="UP000663843">
    <property type="component" value="Unassembled WGS sequence"/>
</dbReference>
<dbReference type="InterPro" id="IPR051987">
    <property type="entry name" value="Sigma-2_receptor-like"/>
</dbReference>
<evidence type="ECO:0000256" key="3">
    <source>
        <dbReference type="ARBA" id="ARBA00022692"/>
    </source>
</evidence>
<feature type="transmembrane region" description="Helical" evidence="8">
    <location>
        <begin position="165"/>
        <end position="187"/>
    </location>
</feature>
<sequence>MPLSLKERPLDFLYLVYFAIHIPPTLLMDLQAILPQGSFPLALQRLPQFYLDMSGDPLIAGAMGLHGVHTQFTWFYTFLVIEEYVAVITHILTRALIQQRLFQLPLFVLGIYMLKKNSAYTSILLTVYGSHVTTTMAPVLATLLATPKTITTVTEKVTDFSSLNSAQLSMLLSSYIPFLIIPLVMAIDGTKRLVQQVSQVQKFEKAGKQL</sequence>
<dbReference type="Pfam" id="PF05241">
    <property type="entry name" value="EBP"/>
    <property type="match status" value="1"/>
</dbReference>
<evidence type="ECO:0000259" key="9">
    <source>
        <dbReference type="PROSITE" id="PS51751"/>
    </source>
</evidence>
<organism evidence="10 11">
    <name type="scientific">Rhizoctonia solani</name>
    <dbReference type="NCBI Taxonomy" id="456999"/>
    <lineage>
        <taxon>Eukaryota</taxon>
        <taxon>Fungi</taxon>
        <taxon>Dikarya</taxon>
        <taxon>Basidiomycota</taxon>
        <taxon>Agaricomycotina</taxon>
        <taxon>Agaricomycetes</taxon>
        <taxon>Cantharellales</taxon>
        <taxon>Ceratobasidiaceae</taxon>
        <taxon>Rhizoctonia</taxon>
    </lineage>
</organism>
<comment type="subcellular location">
    <subcellularLocation>
        <location evidence="1">Endoplasmic reticulum membrane</location>
        <topology evidence="1">Multi-pass membrane protein</topology>
    </subcellularLocation>
</comment>
<dbReference type="PIRSF" id="PIRSF031032">
    <property type="entry name" value="TMP_97_prd"/>
    <property type="match status" value="1"/>
</dbReference>
<accession>A0A8H3BPJ1</accession>
<protein>
    <recommendedName>
        <fullName evidence="9">EXPERA domain-containing protein</fullName>
    </recommendedName>
</protein>
<proteinExistence type="inferred from homology"/>
<evidence type="ECO:0000256" key="7">
    <source>
        <dbReference type="PROSITE-ProRule" id="PRU01087"/>
    </source>
</evidence>
<feature type="transmembrane region" description="Helical" evidence="8">
    <location>
        <begin position="74"/>
        <end position="97"/>
    </location>
</feature>
<evidence type="ECO:0000256" key="6">
    <source>
        <dbReference type="ARBA" id="ARBA00023136"/>
    </source>
</evidence>
<keyword evidence="5 7" id="KW-1133">Transmembrane helix</keyword>
<evidence type="ECO:0000256" key="1">
    <source>
        <dbReference type="ARBA" id="ARBA00004477"/>
    </source>
</evidence>
<dbReference type="InterPro" id="IPR033118">
    <property type="entry name" value="EXPERA"/>
</dbReference>
<comment type="similarity">
    <text evidence="2">Belongs to the TMEM97/sigma-2 receptor family.</text>
</comment>
<gene>
    <name evidence="10" type="ORF">RDB_LOCUS97488</name>
</gene>
<evidence type="ECO:0000256" key="2">
    <source>
        <dbReference type="ARBA" id="ARBA00009096"/>
    </source>
</evidence>
<dbReference type="AlphaFoldDB" id="A0A8H3BPJ1"/>
<keyword evidence="4" id="KW-0256">Endoplasmic reticulum</keyword>